<dbReference type="InterPro" id="IPR007709">
    <property type="entry name" value="N-FG_amidohydro"/>
</dbReference>
<name>A0ABS0T143_9CAUL</name>
<evidence type="ECO:0000256" key="1">
    <source>
        <dbReference type="SAM" id="MobiDB-lite"/>
    </source>
</evidence>
<dbReference type="SUPFAM" id="SSF53187">
    <property type="entry name" value="Zn-dependent exopeptidases"/>
    <property type="match status" value="1"/>
</dbReference>
<dbReference type="Proteomes" id="UP000639859">
    <property type="component" value="Unassembled WGS sequence"/>
</dbReference>
<organism evidence="2 3">
    <name type="scientific">Caulobacter hibisci</name>
    <dbReference type="NCBI Taxonomy" id="2035993"/>
    <lineage>
        <taxon>Bacteria</taxon>
        <taxon>Pseudomonadati</taxon>
        <taxon>Pseudomonadota</taxon>
        <taxon>Alphaproteobacteria</taxon>
        <taxon>Caulobacterales</taxon>
        <taxon>Caulobacteraceae</taxon>
        <taxon>Caulobacter</taxon>
    </lineage>
</organism>
<feature type="region of interest" description="Disordered" evidence="1">
    <location>
        <begin position="1"/>
        <end position="53"/>
    </location>
</feature>
<dbReference type="Gene3D" id="3.40.630.40">
    <property type="entry name" value="Zn-dependent exopeptidases"/>
    <property type="match status" value="1"/>
</dbReference>
<sequence length="319" mass="34098">MNAWDPISPDNMSRAASPAGASPSGVPGGAPGREPAFEATRAAPEGQAAPTPMVFASPHSGVLYPPEMMSAARLPESVLRGSEDAFVDRLIAGAPARGVSTIRARLARSYIDLNRDPWEMDPAMFDGDLPEFARGRTARVAAGLGAIARVADGRPIYARKLTFAEAKARVERGHRPYHDMLDRLLAQARAAHGLAVLIDWHSMPAAAARGSRARGGGPCDIVLGDRFGAACAPELTKLVEQALEGMGYRVARNAPYAGGYTTEHYGRPARRTHALQVEINRALYMNETTREPTEGLATLTAHVERLTEILAGTDWSGLK</sequence>
<protein>
    <submittedName>
        <fullName evidence="2">N-formylglutamate amidohydrolase</fullName>
    </submittedName>
</protein>
<evidence type="ECO:0000313" key="2">
    <source>
        <dbReference type="EMBL" id="MBI1684643.1"/>
    </source>
</evidence>
<feature type="compositionally biased region" description="Low complexity" evidence="1">
    <location>
        <begin position="13"/>
        <end position="25"/>
    </location>
</feature>
<keyword evidence="3" id="KW-1185">Reference proteome</keyword>
<reference evidence="2 3" key="1">
    <citation type="submission" date="2020-11" db="EMBL/GenBank/DDBJ databases">
        <title>genome sequence of strain KACC 18849.</title>
        <authorList>
            <person name="Gao J."/>
            <person name="Zhang X."/>
        </authorList>
    </citation>
    <scope>NUCLEOTIDE SEQUENCE [LARGE SCALE GENOMIC DNA]</scope>
    <source>
        <strain evidence="2 3">KACC 18849</strain>
    </source>
</reference>
<dbReference type="RefSeq" id="WP_198576555.1">
    <property type="nucleotide sequence ID" value="NZ_JADWOX010000008.1"/>
</dbReference>
<dbReference type="Pfam" id="PF05013">
    <property type="entry name" value="FGase"/>
    <property type="match status" value="1"/>
</dbReference>
<evidence type="ECO:0000313" key="3">
    <source>
        <dbReference type="Proteomes" id="UP000639859"/>
    </source>
</evidence>
<proteinExistence type="predicted"/>
<gene>
    <name evidence="2" type="ORF">I4Q42_13305</name>
</gene>
<comment type="caution">
    <text evidence="2">The sequence shown here is derived from an EMBL/GenBank/DDBJ whole genome shotgun (WGS) entry which is preliminary data.</text>
</comment>
<accession>A0ABS0T143</accession>
<dbReference type="EMBL" id="JADWOX010000008">
    <property type="protein sequence ID" value="MBI1684643.1"/>
    <property type="molecule type" value="Genomic_DNA"/>
</dbReference>